<dbReference type="FunCoup" id="A0A1V8TQI9">
    <property type="interactions" value="187"/>
</dbReference>
<evidence type="ECO:0000256" key="4">
    <source>
        <dbReference type="ARBA" id="ARBA00022787"/>
    </source>
</evidence>
<dbReference type="GO" id="GO:0005743">
    <property type="term" value="C:mitochondrial inner membrane"/>
    <property type="evidence" value="ECO:0007669"/>
    <property type="project" value="UniProtKB-SubCell"/>
</dbReference>
<evidence type="ECO:0000256" key="2">
    <source>
        <dbReference type="ARBA" id="ARBA00010524"/>
    </source>
</evidence>
<evidence type="ECO:0000256" key="11">
    <source>
        <dbReference type="ARBA" id="ARBA00047906"/>
    </source>
</evidence>
<name>A0A1V8TQI9_9PEZI</name>
<dbReference type="GO" id="GO:0035965">
    <property type="term" value="P:cardiolipin acyl-chain remodeling"/>
    <property type="evidence" value="ECO:0007669"/>
    <property type="project" value="TreeGrafter"/>
</dbReference>
<keyword evidence="3" id="KW-0808">Transferase</keyword>
<proteinExistence type="inferred from homology"/>
<evidence type="ECO:0000256" key="7">
    <source>
        <dbReference type="ARBA" id="ARBA00023128"/>
    </source>
</evidence>
<dbReference type="PRINTS" id="PR00979">
    <property type="entry name" value="TAFAZZIN"/>
</dbReference>
<keyword evidence="8" id="KW-0472">Membrane</keyword>
<comment type="subcellular location">
    <subcellularLocation>
        <location evidence="1">Mitochondrion inner membrane</location>
        <topology evidence="1">Peripheral membrane protein</topology>
        <orientation evidence="1">Intermembrane side</orientation>
    </subcellularLocation>
    <subcellularLocation>
        <location evidence="10">Mitochondrion outer membrane</location>
        <topology evidence="10">Peripheral membrane protein</topology>
        <orientation evidence="10">Intermembrane side</orientation>
    </subcellularLocation>
</comment>
<comment type="catalytic activity">
    <reaction evidence="11">
        <text>1'-[1,2-diacyl-sn-glycero-3-phospho],3'-[1-acyl-sn-glycero-3-phospho]-glycerol + a 1,2-diacyl-sn-glycero-3-phosphocholine = a cardiolipin + a 1-acyl-sn-glycero-3-phosphocholine</text>
        <dbReference type="Rhea" id="RHEA:33731"/>
        <dbReference type="ChEBI" id="CHEBI:57643"/>
        <dbReference type="ChEBI" id="CHEBI:58168"/>
        <dbReference type="ChEBI" id="CHEBI:62237"/>
        <dbReference type="ChEBI" id="CHEBI:64743"/>
    </reaction>
    <physiologicalReaction direction="left-to-right" evidence="11">
        <dbReference type="Rhea" id="RHEA:33732"/>
    </physiologicalReaction>
    <physiologicalReaction direction="right-to-left" evidence="11">
        <dbReference type="Rhea" id="RHEA:33733"/>
    </physiologicalReaction>
</comment>
<gene>
    <name evidence="15" type="ORF">B0A48_01803</name>
</gene>
<evidence type="ECO:0000256" key="10">
    <source>
        <dbReference type="ARBA" id="ARBA00024323"/>
    </source>
</evidence>
<dbReference type="GO" id="GO:0005741">
    <property type="term" value="C:mitochondrial outer membrane"/>
    <property type="evidence" value="ECO:0007669"/>
    <property type="project" value="UniProtKB-SubCell"/>
</dbReference>
<comment type="similarity">
    <text evidence="2 12">Belongs to the taffazin family.</text>
</comment>
<evidence type="ECO:0000256" key="8">
    <source>
        <dbReference type="ARBA" id="ARBA00023136"/>
    </source>
</evidence>
<keyword evidence="9" id="KW-0012">Acyltransferase</keyword>
<feature type="compositionally biased region" description="Polar residues" evidence="13">
    <location>
        <begin position="154"/>
        <end position="178"/>
    </location>
</feature>
<evidence type="ECO:0000256" key="6">
    <source>
        <dbReference type="ARBA" id="ARBA00023098"/>
    </source>
</evidence>
<feature type="region of interest" description="Disordered" evidence="13">
    <location>
        <begin position="353"/>
        <end position="387"/>
    </location>
</feature>
<reference evidence="16" key="1">
    <citation type="submission" date="2017-03" db="EMBL/GenBank/DDBJ databases">
        <title>Genomes of endolithic fungi from Antarctica.</title>
        <authorList>
            <person name="Coleine C."/>
            <person name="Masonjones S."/>
            <person name="Stajich J.E."/>
        </authorList>
    </citation>
    <scope>NUCLEOTIDE SEQUENCE [LARGE SCALE GENOMIC DNA]</scope>
    <source>
        <strain evidence="16">CCFEE 5527</strain>
    </source>
</reference>
<evidence type="ECO:0000256" key="9">
    <source>
        <dbReference type="ARBA" id="ARBA00023315"/>
    </source>
</evidence>
<evidence type="ECO:0000313" key="16">
    <source>
        <dbReference type="Proteomes" id="UP000192596"/>
    </source>
</evidence>
<keyword evidence="7" id="KW-0496">Mitochondrion</keyword>
<dbReference type="SUPFAM" id="SSF69593">
    <property type="entry name" value="Glycerol-3-phosphate (1)-acyltransferase"/>
    <property type="match status" value="1"/>
</dbReference>
<feature type="compositionally biased region" description="Basic and acidic residues" evidence="13">
    <location>
        <begin position="367"/>
        <end position="380"/>
    </location>
</feature>
<evidence type="ECO:0000256" key="12">
    <source>
        <dbReference type="RuleBase" id="RU365062"/>
    </source>
</evidence>
<dbReference type="OrthoDB" id="193467at2759"/>
<dbReference type="AlphaFoldDB" id="A0A1V8TQI9"/>
<keyword evidence="5" id="KW-0999">Mitochondrion inner membrane</keyword>
<protein>
    <recommendedName>
        <fullName evidence="12">Tafazzin family protein</fullName>
    </recommendedName>
</protein>
<dbReference type="SMART" id="SM00563">
    <property type="entry name" value="PlsC"/>
    <property type="match status" value="1"/>
</dbReference>
<evidence type="ECO:0000256" key="3">
    <source>
        <dbReference type="ARBA" id="ARBA00022679"/>
    </source>
</evidence>
<dbReference type="InParanoid" id="A0A1V8TQI9"/>
<feature type="domain" description="Phospholipid/glycerol acyltransferase" evidence="14">
    <location>
        <begin position="64"/>
        <end position="248"/>
    </location>
</feature>
<evidence type="ECO:0000256" key="5">
    <source>
        <dbReference type="ARBA" id="ARBA00022792"/>
    </source>
</evidence>
<accession>A0A1V8TQI9</accession>
<evidence type="ECO:0000259" key="14">
    <source>
        <dbReference type="SMART" id="SM00563"/>
    </source>
</evidence>
<sequence>MAADGRPYEPPMLTRVLSNATMGGVGFLCRSFLYGLNSMEVHGLDTFLDLLKEREDPRRRERGLITVSNHVSVLDDPGLWGVLPYRLHFNANNHRWSLGSHDICFKNGKSLISGFFSLGNTLPIHRIAHSSHGGLFQPTMTQVIRLLSDPHGQPSRSITGEVSSSHPSFPQDDPFTSSQLTYSTTGTDSFPAPSAYPSNRHAWIHIFPEGRIHQHPQKTIRYFKWGVARLILESEPCPDVVPMWIDGFQDVMDGRRGWPKPIPRPGKQIGVWFGERVDHEAVFGGFRKRWRLLVERTARQKTADENHEGTSTSSELGVINNDELRYSKEAEQLRIEVTAAVRNEVLKIRRRTGLPDEDPKSSLAATWREEGNNLEGEKQDGSLVQDQ</sequence>
<dbReference type="InterPro" id="IPR000872">
    <property type="entry name" value="Tafazzin"/>
</dbReference>
<dbReference type="EMBL" id="NAJO01000003">
    <property type="protein sequence ID" value="OQO13574.1"/>
    <property type="molecule type" value="Genomic_DNA"/>
</dbReference>
<dbReference type="GO" id="GO:0047184">
    <property type="term" value="F:1-acylglycerophosphocholine O-acyltransferase activity"/>
    <property type="evidence" value="ECO:0007669"/>
    <property type="project" value="TreeGrafter"/>
</dbReference>
<keyword evidence="16" id="KW-1185">Reference proteome</keyword>
<dbReference type="STRING" id="1507870.A0A1V8TQI9"/>
<dbReference type="GO" id="GO:0007007">
    <property type="term" value="P:inner mitochondrial membrane organization"/>
    <property type="evidence" value="ECO:0007669"/>
    <property type="project" value="TreeGrafter"/>
</dbReference>
<dbReference type="PANTHER" id="PTHR12497">
    <property type="entry name" value="TAZ PROTEIN TAFAZZIN"/>
    <property type="match status" value="1"/>
</dbReference>
<evidence type="ECO:0000256" key="1">
    <source>
        <dbReference type="ARBA" id="ARBA00004137"/>
    </source>
</evidence>
<dbReference type="PANTHER" id="PTHR12497:SF0">
    <property type="entry name" value="TAFAZZIN"/>
    <property type="match status" value="1"/>
</dbReference>
<keyword evidence="6" id="KW-0443">Lipid metabolism</keyword>
<evidence type="ECO:0000256" key="13">
    <source>
        <dbReference type="SAM" id="MobiDB-lite"/>
    </source>
</evidence>
<dbReference type="InterPro" id="IPR002123">
    <property type="entry name" value="Plipid/glycerol_acylTrfase"/>
</dbReference>
<dbReference type="Proteomes" id="UP000192596">
    <property type="component" value="Unassembled WGS sequence"/>
</dbReference>
<dbReference type="CDD" id="cd07989">
    <property type="entry name" value="LPLAT_AGPAT-like"/>
    <property type="match status" value="1"/>
</dbReference>
<feature type="region of interest" description="Disordered" evidence="13">
    <location>
        <begin position="149"/>
        <end position="178"/>
    </location>
</feature>
<organism evidence="15 16">
    <name type="scientific">Cryoendolithus antarcticus</name>
    <dbReference type="NCBI Taxonomy" id="1507870"/>
    <lineage>
        <taxon>Eukaryota</taxon>
        <taxon>Fungi</taxon>
        <taxon>Dikarya</taxon>
        <taxon>Ascomycota</taxon>
        <taxon>Pezizomycotina</taxon>
        <taxon>Dothideomycetes</taxon>
        <taxon>Dothideomycetidae</taxon>
        <taxon>Cladosporiales</taxon>
        <taxon>Cladosporiaceae</taxon>
        <taxon>Cryoendolithus</taxon>
    </lineage>
</organism>
<evidence type="ECO:0000313" key="15">
    <source>
        <dbReference type="EMBL" id="OQO13574.1"/>
    </source>
</evidence>
<keyword evidence="4" id="KW-1000">Mitochondrion outer membrane</keyword>
<comment type="caution">
    <text evidence="15">The sequence shown here is derived from an EMBL/GenBank/DDBJ whole genome shotgun (WGS) entry which is preliminary data.</text>
</comment>